<keyword evidence="2" id="KW-0175">Coiled coil</keyword>
<dbReference type="EMBL" id="JWHU01000019">
    <property type="protein sequence ID" value="KIU20465.1"/>
    <property type="molecule type" value="Genomic_DNA"/>
</dbReference>
<reference evidence="3" key="1">
    <citation type="journal article" date="2015" name="Microbiology (Mosc.)">
        <title>Genomics of the Weissella cibaria species with an examination of its metabolic traits.</title>
        <authorList>
            <person name="Lynch K.M."/>
            <person name="Lucid A."/>
            <person name="Arendt E.K."/>
            <person name="Sleator R.D."/>
            <person name="Lucey B."/>
            <person name="Coffey A."/>
        </authorList>
    </citation>
    <scope>NUCLEOTIDE SEQUENCE [LARGE SCALE GENOMIC DNA]</scope>
    <source>
        <strain evidence="3">MG1</strain>
    </source>
</reference>
<dbReference type="eggNOG" id="COG1196">
    <property type="taxonomic scope" value="Bacteria"/>
</dbReference>
<evidence type="ECO:0000313" key="4">
    <source>
        <dbReference type="Proteomes" id="UP000032287"/>
    </source>
</evidence>
<keyword evidence="1" id="KW-0732">Signal</keyword>
<dbReference type="NCBIfam" id="TIGR03715">
    <property type="entry name" value="KxYKxGKxW"/>
    <property type="match status" value="1"/>
</dbReference>
<keyword evidence="4" id="KW-1185">Reference proteome</keyword>
<evidence type="ECO:0000313" key="3">
    <source>
        <dbReference type="EMBL" id="KIU20465.1"/>
    </source>
</evidence>
<feature type="coiled-coil region" evidence="2">
    <location>
        <begin position="370"/>
        <end position="397"/>
    </location>
</feature>
<dbReference type="Proteomes" id="UP000032287">
    <property type="component" value="Unassembled WGS sequence"/>
</dbReference>
<organism evidence="3 4">
    <name type="scientific">Weissella cibaria</name>
    <dbReference type="NCBI Taxonomy" id="137591"/>
    <lineage>
        <taxon>Bacteria</taxon>
        <taxon>Bacillati</taxon>
        <taxon>Bacillota</taxon>
        <taxon>Bacilli</taxon>
        <taxon>Lactobacillales</taxon>
        <taxon>Lactobacillaceae</taxon>
        <taxon>Weissella</taxon>
    </lineage>
</organism>
<gene>
    <name evidence="3" type="ORF">QX99_01199</name>
</gene>
<name>A0A0D1LJ54_9LACO</name>
<evidence type="ECO:0000256" key="2">
    <source>
        <dbReference type="SAM" id="Coils"/>
    </source>
</evidence>
<evidence type="ECO:0000256" key="1">
    <source>
        <dbReference type="ARBA" id="ARBA00022729"/>
    </source>
</evidence>
<proteinExistence type="predicted"/>
<dbReference type="PATRIC" id="fig|137591.25.peg.1169"/>
<accession>A0A0D1LJ54</accession>
<dbReference type="Pfam" id="PF19258">
    <property type="entry name" value="KxYKxGKxW_sig"/>
    <property type="match status" value="1"/>
</dbReference>
<dbReference type="STRING" id="137591.AO080_10630"/>
<dbReference type="AlphaFoldDB" id="A0A0D1LJ54"/>
<comment type="caution">
    <text evidence="3">The sequence shown here is derived from an EMBL/GenBank/DDBJ whole genome shotgun (WGS) entry which is preliminary data.</text>
</comment>
<sequence length="683" mass="73001">MLGMVTSSFNEDLTRTVWLYRGKWVKRGMVDKETNSQTKVHFKMYKDGKQWVTRGLALFAVSLMVGGPVANTLTNVKNNVAFAQTTDSSSSDSVALTSTNNVVSANQKLNADYEAWQKQEVELQKDATFNQFMFMDDVVRNAVLDGNNAAGRGDYAGVVSADAQLLHYVSIVQEALRLLKTVDPATKGYNDLFEDLHLANQHDPKAVEAHVIALGDVVNDLTNANDFDDTKAPDMAGDKTPTQSNDLTDLENRIQSYYQNHGRFGIPAAVIKDVYNEIVAEETTPSKSADADEVKVLQDLFTKMKQADLAYVDSTVHAVVAQAVDANNQAAHDGVPASVKSADFKAINDAATKILAGMDTIENDALDAHYDKIHIQVNNLQQQVDDFQKKINDYKADQIDQAAQKIVDAKNDAARIGIHSSDIDDLFNQGMAEAGKPSSTNVRDTVKKLNDIAGQMKTATKQSWDDQIGAFMSDVRSVYAKATHDGVPASVKNPAYQALVAEATNQTHPDSLGLELQTLGNLLQKMIDAINAYKPIDLPAGSTAANQTAVVSDANSFFASNLMELGRSSYGSMAQSLATSAAKDSALSQINVEAGANSGKVSDSDLAADVANATSGIDSAANVSDVNSIVNSYESNLVSQSVATSNSIATSIANSIAALESASISASTSIANSLVQSQIASQA</sequence>
<protein>
    <submittedName>
        <fullName evidence="3">KxYKxGKxW signal peptide</fullName>
    </submittedName>
</protein>
<dbReference type="InterPro" id="IPR022263">
    <property type="entry name" value="KxYKxGKxW"/>
</dbReference>